<accession>A0ABQ3DWT4</accession>
<feature type="chain" id="PRO_5046738104" description="Lipid/polyisoprenoid-binding YceI-like domain-containing protein" evidence="1">
    <location>
        <begin position="26"/>
        <end position="186"/>
    </location>
</feature>
<dbReference type="InterPro" id="IPR007372">
    <property type="entry name" value="Lipid/polyisoprenoid-bd_YceI"/>
</dbReference>
<protein>
    <recommendedName>
        <fullName evidence="2">Lipid/polyisoprenoid-binding YceI-like domain-containing protein</fullName>
    </recommendedName>
</protein>
<dbReference type="PANTHER" id="PTHR34406:SF1">
    <property type="entry name" value="PROTEIN YCEI"/>
    <property type="match status" value="1"/>
</dbReference>
<evidence type="ECO:0000256" key="1">
    <source>
        <dbReference type="SAM" id="SignalP"/>
    </source>
</evidence>
<dbReference type="SMART" id="SM00867">
    <property type="entry name" value="YceI"/>
    <property type="match status" value="1"/>
</dbReference>
<dbReference type="Pfam" id="PF04264">
    <property type="entry name" value="YceI"/>
    <property type="match status" value="1"/>
</dbReference>
<feature type="domain" description="Lipid/polyisoprenoid-binding YceI-like" evidence="2">
    <location>
        <begin position="27"/>
        <end position="185"/>
    </location>
</feature>
<gene>
    <name evidence="3" type="ORF">GCM10007094_03190</name>
</gene>
<dbReference type="PANTHER" id="PTHR34406">
    <property type="entry name" value="PROTEIN YCEI"/>
    <property type="match status" value="1"/>
</dbReference>
<dbReference type="SUPFAM" id="SSF101874">
    <property type="entry name" value="YceI-like"/>
    <property type="match status" value="1"/>
</dbReference>
<comment type="caution">
    <text evidence="3">The sequence shown here is derived from an EMBL/GenBank/DDBJ whole genome shotgun (WGS) entry which is preliminary data.</text>
</comment>
<name>A0ABQ3DWT4_9HYPH</name>
<dbReference type="Gene3D" id="2.40.128.110">
    <property type="entry name" value="Lipid/polyisoprenoid-binding, YceI-like"/>
    <property type="match status" value="1"/>
</dbReference>
<dbReference type="EMBL" id="BMXE01000001">
    <property type="protein sequence ID" value="GHB18764.1"/>
    <property type="molecule type" value="Genomic_DNA"/>
</dbReference>
<reference evidence="4" key="1">
    <citation type="journal article" date="2019" name="Int. J. Syst. Evol. Microbiol.">
        <title>The Global Catalogue of Microorganisms (GCM) 10K type strain sequencing project: providing services to taxonomists for standard genome sequencing and annotation.</title>
        <authorList>
            <consortium name="The Broad Institute Genomics Platform"/>
            <consortium name="The Broad Institute Genome Sequencing Center for Infectious Disease"/>
            <person name="Wu L."/>
            <person name="Ma J."/>
        </authorList>
    </citation>
    <scope>NUCLEOTIDE SEQUENCE [LARGE SCALE GENOMIC DNA]</scope>
    <source>
        <strain evidence="4">KCTC 12861</strain>
    </source>
</reference>
<evidence type="ECO:0000259" key="2">
    <source>
        <dbReference type="SMART" id="SM00867"/>
    </source>
</evidence>
<evidence type="ECO:0000313" key="4">
    <source>
        <dbReference type="Proteomes" id="UP000637980"/>
    </source>
</evidence>
<evidence type="ECO:0000313" key="3">
    <source>
        <dbReference type="EMBL" id="GHB18764.1"/>
    </source>
</evidence>
<sequence length="186" mass="19768">MTKLFSKASVFFGFVMLAAASTASADEWQVDRNRSTLGFEVINNGNTVTGTFGTWDAKILFDDQDLESTQIQATIITGSVQTEDAQAAGAITTAQWLDISSYPDAVFRVDNVVPAGGDLYEAAGTLELRGAKIAVFLPFTLTIEGDTAHAVGEAKLSRSDFNIGDGVPESTVGDNVTVTLDLYATR</sequence>
<proteinExistence type="predicted"/>
<dbReference type="InterPro" id="IPR036761">
    <property type="entry name" value="TTHA0802/YceI-like_sf"/>
</dbReference>
<dbReference type="Proteomes" id="UP000637980">
    <property type="component" value="Unassembled WGS sequence"/>
</dbReference>
<organism evidence="3 4">
    <name type="scientific">Pseudovibrio japonicus</name>
    <dbReference type="NCBI Taxonomy" id="366534"/>
    <lineage>
        <taxon>Bacteria</taxon>
        <taxon>Pseudomonadati</taxon>
        <taxon>Pseudomonadota</taxon>
        <taxon>Alphaproteobacteria</taxon>
        <taxon>Hyphomicrobiales</taxon>
        <taxon>Stappiaceae</taxon>
        <taxon>Pseudovibrio</taxon>
    </lineage>
</organism>
<feature type="signal peptide" evidence="1">
    <location>
        <begin position="1"/>
        <end position="25"/>
    </location>
</feature>
<keyword evidence="4" id="KW-1185">Reference proteome</keyword>
<keyword evidence="1" id="KW-0732">Signal</keyword>